<keyword evidence="2" id="KW-1185">Reference proteome</keyword>
<dbReference type="OrthoDB" id="7487383at2759"/>
<protein>
    <submittedName>
        <fullName evidence="1">Uncharacterized protein</fullName>
    </submittedName>
</protein>
<accession>A0A4C1UK44</accession>
<dbReference type="EMBL" id="BGZK01000179">
    <property type="protein sequence ID" value="GBP26336.1"/>
    <property type="molecule type" value="Genomic_DNA"/>
</dbReference>
<comment type="caution">
    <text evidence="1">The sequence shown here is derived from an EMBL/GenBank/DDBJ whole genome shotgun (WGS) entry which is preliminary data.</text>
</comment>
<reference evidence="1 2" key="1">
    <citation type="journal article" date="2019" name="Commun. Biol.">
        <title>The bagworm genome reveals a unique fibroin gene that provides high tensile strength.</title>
        <authorList>
            <person name="Kono N."/>
            <person name="Nakamura H."/>
            <person name="Ohtoshi R."/>
            <person name="Tomita M."/>
            <person name="Numata K."/>
            <person name="Arakawa K."/>
        </authorList>
    </citation>
    <scope>NUCLEOTIDE SEQUENCE [LARGE SCALE GENOMIC DNA]</scope>
</reference>
<proteinExistence type="predicted"/>
<dbReference type="Proteomes" id="UP000299102">
    <property type="component" value="Unassembled WGS sequence"/>
</dbReference>
<evidence type="ECO:0000313" key="2">
    <source>
        <dbReference type="Proteomes" id="UP000299102"/>
    </source>
</evidence>
<dbReference type="AlphaFoldDB" id="A0A4C1UK44"/>
<sequence>MKEIKSDRELPRDVSELIRNKNAALHRADIYSTCENRSCARALQRKVKAHMKEVRNENWSDLMSEISPSDKAYRGLAEAFKTERAVPTPTLKRTDNFIASDEREKAEYLADSIEHEHVRRVEEKVRHRISLPPKDDLDPIT</sequence>
<organism evidence="1 2">
    <name type="scientific">Eumeta variegata</name>
    <name type="common">Bagworm moth</name>
    <name type="synonym">Eumeta japonica</name>
    <dbReference type="NCBI Taxonomy" id="151549"/>
    <lineage>
        <taxon>Eukaryota</taxon>
        <taxon>Metazoa</taxon>
        <taxon>Ecdysozoa</taxon>
        <taxon>Arthropoda</taxon>
        <taxon>Hexapoda</taxon>
        <taxon>Insecta</taxon>
        <taxon>Pterygota</taxon>
        <taxon>Neoptera</taxon>
        <taxon>Endopterygota</taxon>
        <taxon>Lepidoptera</taxon>
        <taxon>Glossata</taxon>
        <taxon>Ditrysia</taxon>
        <taxon>Tineoidea</taxon>
        <taxon>Psychidae</taxon>
        <taxon>Oiketicinae</taxon>
        <taxon>Eumeta</taxon>
    </lineage>
</organism>
<gene>
    <name evidence="1" type="ORF">EVAR_95507_1</name>
</gene>
<evidence type="ECO:0000313" key="1">
    <source>
        <dbReference type="EMBL" id="GBP26336.1"/>
    </source>
</evidence>
<name>A0A4C1UK44_EUMVA</name>